<evidence type="ECO:0000256" key="4">
    <source>
        <dbReference type="SAM" id="MobiDB-lite"/>
    </source>
</evidence>
<evidence type="ECO:0000256" key="2">
    <source>
        <dbReference type="ARBA" id="ARBA00022525"/>
    </source>
</evidence>
<dbReference type="InterPro" id="IPR008638">
    <property type="entry name" value="FhaB/CdiA-like_TPS"/>
</dbReference>
<dbReference type="SUPFAM" id="SSF51126">
    <property type="entry name" value="Pectin lyase-like"/>
    <property type="match status" value="1"/>
</dbReference>
<keyword evidence="7" id="KW-1185">Reference proteome</keyword>
<keyword evidence="2" id="KW-0964">Secreted</keyword>
<proteinExistence type="predicted"/>
<keyword evidence="3" id="KW-0732">Signal</keyword>
<accession>A0ABZ0HRN7</accession>
<feature type="domain" description="Filamentous haemagglutinin FhaB/tRNA nuclease CdiA-like TPS" evidence="5">
    <location>
        <begin position="57"/>
        <end position="169"/>
    </location>
</feature>
<dbReference type="SMART" id="SM00912">
    <property type="entry name" value="Haemagg_act"/>
    <property type="match status" value="2"/>
</dbReference>
<dbReference type="PANTHER" id="PTHR12338:SF8">
    <property type="entry name" value="HEME_HEMOPEXIN-BINDING PROTEIN"/>
    <property type="match status" value="1"/>
</dbReference>
<comment type="subcellular location">
    <subcellularLocation>
        <location evidence="1">Secreted</location>
    </subcellularLocation>
</comment>
<feature type="region of interest" description="Disordered" evidence="4">
    <location>
        <begin position="2345"/>
        <end position="2422"/>
    </location>
</feature>
<dbReference type="InterPro" id="IPR011493">
    <property type="entry name" value="GLUG"/>
</dbReference>
<organism evidence="6 7">
    <name type="scientific">Methylocapsa polymorpha</name>
    <dbReference type="NCBI Taxonomy" id="3080828"/>
    <lineage>
        <taxon>Bacteria</taxon>
        <taxon>Pseudomonadati</taxon>
        <taxon>Pseudomonadota</taxon>
        <taxon>Alphaproteobacteria</taxon>
        <taxon>Hyphomicrobiales</taxon>
        <taxon>Beijerinckiaceae</taxon>
        <taxon>Methylocapsa</taxon>
    </lineage>
</organism>
<dbReference type="Gene3D" id="2.160.20.10">
    <property type="entry name" value="Single-stranded right-handed beta-helix, Pectin lyase-like"/>
    <property type="match status" value="2"/>
</dbReference>
<reference evidence="6 7" key="1">
    <citation type="submission" date="2023-10" db="EMBL/GenBank/DDBJ databases">
        <title>Novel methanotroph of the genus Methylocapsa from a subarctic wetland.</title>
        <authorList>
            <person name="Belova S.E."/>
            <person name="Oshkin I.Y."/>
            <person name="Miroshnikov K."/>
            <person name="Dedysh S.N."/>
        </authorList>
    </citation>
    <scope>NUCLEOTIDE SEQUENCE [LARGE SCALE GENOMIC DNA]</scope>
    <source>
        <strain evidence="6 7">RX1</strain>
    </source>
</reference>
<dbReference type="Pfam" id="PF07581">
    <property type="entry name" value="Glug"/>
    <property type="match status" value="1"/>
</dbReference>
<gene>
    <name evidence="6" type="ORF">RZS28_01205</name>
</gene>
<feature type="compositionally biased region" description="Basic and acidic residues" evidence="4">
    <location>
        <begin position="2397"/>
        <end position="2413"/>
    </location>
</feature>
<dbReference type="Proteomes" id="UP001626536">
    <property type="component" value="Chromosome"/>
</dbReference>
<evidence type="ECO:0000256" key="1">
    <source>
        <dbReference type="ARBA" id="ARBA00004613"/>
    </source>
</evidence>
<dbReference type="Gene3D" id="2.160.20.110">
    <property type="match status" value="4"/>
</dbReference>
<dbReference type="Pfam" id="PF05860">
    <property type="entry name" value="TPS"/>
    <property type="match status" value="2"/>
</dbReference>
<dbReference type="InterPro" id="IPR050909">
    <property type="entry name" value="Bact_Autotransporter_VF"/>
</dbReference>
<feature type="compositionally biased region" description="Low complexity" evidence="4">
    <location>
        <begin position="2071"/>
        <end position="2080"/>
    </location>
</feature>
<dbReference type="InterPro" id="IPR041248">
    <property type="entry name" value="YDG"/>
</dbReference>
<evidence type="ECO:0000313" key="6">
    <source>
        <dbReference type="EMBL" id="WOJ89962.1"/>
    </source>
</evidence>
<sequence>MRKKSHPPRFIAPKQGARSLSVPYAAIRQPSSSRRIVQGSFATMTAIAALMALQRPSLAGPTGGTVVEGSAGISQVGATTNINQSSSKAIINWQGFSIAPQETVNFNQPSSSAVTLNRVIGNEQSVISGALNANGQVFIVNSAGVLFTKSSQVNVGGLVASTLDISNANFIAGNYTFSGSSAASVVNLGKIHAHDGGYVALLGKTVSNEGVITATLGTVAMASGDKITLNFEGNSLLDVTIDEGTLNALVENKAAIKADGGRVILTAKAADAVLSAQVNNSGVIQARTMAALKGGSDATTTAHVGSIKLLASGGTVNVAGKLDASAPKGGNGGKIETSGNKVTIADNAIITTKAANGTNGTWLIDPTDFTIFAGTGNQTSSGIGATTLLNELANGNVVIVTSSSGADLGDINVNAVLNWSSTSATPSANSLTLAAANNINVNAPVTWSAGTLTLNAGANIYVNNVMTASGTASFAANYGHVIDASGNSTAAVTGAGLNTDGYTPYGLYTLQSAHISSYSSPPSSFVGKINFAGSGAVTLNGQAYTVITCSSACETVLPTISPTGYYVLGNDLSVNWNKLTTPIGTDAQPLTGAFNGFGHMINLGIQSDGLGLFGTIGATGVVTNLYANSVNLGPNPNNNGANTTDPTVNLAAFGLLADVNKGTILNSFAIGSVTAQNGSTPNATVADVGGFVGDNYGLIANSYAAVLVTGTLNIGGFVGANEASGAIYTSASRFSNGSSVQGTVSSIAYAGGFAGVNSGLISQSYTRTGVDLSGDALTSNSLAGGFVGKNTSTGTIDQSYVYYGTIDGTAQIYGVHTAGFVGDNAGAITNSYSTALSSGFTQPWDSAFAYINSGTISTSYAIANGSTSTTKQSFGFVAVNNGGTTTDDYWYAPQYNPSTPAPLDNSTATQLTKDQSSVFANYVGFDPTIWGATTHGESPILVQLSVLVSPISANSNPSYGSSASDTFSTLAIAGLQGIDSSIYSTAAPASQFALITPPSGFIDAGSYSATSVVTSAVYTNIKGGLTIAPATLTLANGVVADKTYDGATVGAVNNGLPQGGLVGLVGSQTLDITYQSAAFSDKNAGQGKTATVAFTVTDGANGGKAANYIVSDTATATINPKTISASFSAADKIYDGSAQATATTQLSGVVSGDSVAVSYASSLFSDKNAGQNKTVTLSGLTLTGNDNSNYVLQAASVQSTATILPRSLDLYGTETVANSTSFSATGLYAKNAVPGDVVSLTGTATIAGTTAGVQAITSVSSATVNNPNYTLVGASGSVLVGTANLAVDKIVYGTVSITSSGSATTVTESTDKAIIDWLRFSIGSNESVTFVQPSSTSIVLNVVTGNERSVIDGALNANGRVFLVNSNGILFSGSSQVNVGALVATTLSIDNGNFENGVYQFATYGGAGSITEMGQITVANNGFAAFASGAGVTYSGSLSAPGGAAVLAAANNMTLTLDSATPGLTRYALGGLSGVASVGGTLNVSASSGNGGTIETAGDTVALANSLAMDTGVNGTWSYSQNGDISIGPNGAFSGQSVGTNLATRNLSLNSYQGSVSVNDAVTWSSDERLTLTAGANININNAITATGDHAGLTLAYGGYSEMGAVTAGSNYLINNLTIGKDLSITVGPASVTLTGANAGLSINGQAYTLIQSLAQLAALPSSPVLDQNGNPVFDPNTGNPESAVTGFYALGQDLVGTQTYSGPLIATFSGTLAGLGHKISNLTINDTAGTGGNGLIGSIGTVTYDYSNFPPQISVTGAGAVRDLGLTNLVLTGDGGGLAGQSNIGSTISNVYVKGSISGGTDVTSFHGPDGGLVGANSGVIDNAHVDIAITIPGAGNDIGGLAGSNGSTGLIKNSSAKGSIYVGGYAFADGGGVGSGSIGGLVGSNGGNIDNSHANVDIIANNSYWIGGLVGLNLNANDTSTSANITNSSAIGSISSEWLSTLFNGSGIGGLVGDNAGGAISNSSSTVSVSVKATNSNENGWATINDVGGLVGTNETSFGGNTAGSVVNSSYNGTITATGAVSSIGGGVGNNSSGTVSGIQTSGSINTSQGASTLSGPSTVGGLVGSNGGSLSNSSTSTTVTGTFSVGGAVGSNGGTIANVSATGSVTGTGNVGGFAGENGGSITNSKASGNVIGKTNVGGFAGTNFSTDPNAPSVISGSTATGNVNGVTSVGGLVGFNGGNVISSLAYGNVQGVTNVGGLVGTNGGLDQFGNRFDAVVDSSSAFGTVTGVTDVGALIGLNNNGGAGNAVVTNSSAFGAALVGGRDTNALIGSDLGSSTNNTYVNLPAQSAAAQAQIVDAAARAGTVIATTNTELAAESPPSANISAAGAKAVYSAAAPKIEDNISIESPPPPPAAAPSAERHSRREAANTTSNSHHASHKEGGGGGGAGFGARIRSIEIDGQHFDLERKSSDAPAPAEAQ</sequence>
<evidence type="ECO:0000313" key="7">
    <source>
        <dbReference type="Proteomes" id="UP001626536"/>
    </source>
</evidence>
<dbReference type="InterPro" id="IPR011050">
    <property type="entry name" value="Pectin_lyase_fold/virulence"/>
</dbReference>
<feature type="compositionally biased region" description="Polar residues" evidence="4">
    <location>
        <begin position="2042"/>
        <end position="2059"/>
    </location>
</feature>
<feature type="domain" description="Filamentous haemagglutinin FhaB/tRNA nuclease CdiA-like TPS" evidence="5">
    <location>
        <begin position="1281"/>
        <end position="1393"/>
    </location>
</feature>
<feature type="region of interest" description="Disordered" evidence="4">
    <location>
        <begin position="2041"/>
        <end position="2080"/>
    </location>
</feature>
<dbReference type="NCBIfam" id="TIGR01901">
    <property type="entry name" value="adhes_NPXG"/>
    <property type="match status" value="2"/>
</dbReference>
<dbReference type="InterPro" id="IPR012334">
    <property type="entry name" value="Pectin_lyas_fold"/>
</dbReference>
<protein>
    <submittedName>
        <fullName evidence="6">Filamentous hemagglutinin N-terminal domain-containing protein</fullName>
    </submittedName>
</protein>
<evidence type="ECO:0000259" key="5">
    <source>
        <dbReference type="SMART" id="SM00912"/>
    </source>
</evidence>
<dbReference type="EMBL" id="CP136862">
    <property type="protein sequence ID" value="WOJ89962.1"/>
    <property type="molecule type" value="Genomic_DNA"/>
</dbReference>
<dbReference type="RefSeq" id="WP_407339406.1">
    <property type="nucleotide sequence ID" value="NZ_CP136862.1"/>
</dbReference>
<dbReference type="PANTHER" id="PTHR12338">
    <property type="entry name" value="AUTOTRANSPORTER"/>
    <property type="match status" value="1"/>
</dbReference>
<dbReference type="Pfam" id="PF18657">
    <property type="entry name" value="YDG"/>
    <property type="match status" value="2"/>
</dbReference>
<evidence type="ECO:0000256" key="3">
    <source>
        <dbReference type="ARBA" id="ARBA00022729"/>
    </source>
</evidence>
<name>A0ABZ0HRN7_9HYPH</name>